<dbReference type="GO" id="GO:0048040">
    <property type="term" value="F:UDP-glucuronate decarboxylase activity"/>
    <property type="evidence" value="ECO:0007669"/>
    <property type="project" value="TreeGrafter"/>
</dbReference>
<keyword evidence="2" id="KW-0210">Decarboxylase</keyword>
<dbReference type="EMBL" id="QMIG01000040">
    <property type="protein sequence ID" value="RAW09553.1"/>
    <property type="molecule type" value="Genomic_DNA"/>
</dbReference>
<sequence>MSGSRAVVTGGCGFIGSHLVERLITRGDRVTIFDGAPPPEHHALARENAEYVKGDIRDKERLAEAITADVDVIYHMAAVVGVDQYLAQPLDVIDTTFSGSRNVLELASRSGAKVILASTSEIFGKNPTVPWPEDGDRVLGPTFADRWVYSSSKALAEHLTFAFARQHDIDATIIRYFNVYGPRQRPAYIISRSIHRALNGRSMVVYDEGQQTRCFTYVEDAVEGTTLAAASPEASGEVFNIGCMVETTVREAVGLIATLTGSDAEIVSADTRARVGTSYEDLARRIPDNTKARNVLDWQCTTTLRDGIAATIAWARNNPWWLALPDSGIA</sequence>
<dbReference type="AlphaFoldDB" id="A0A329QB41"/>
<gene>
    <name evidence="6" type="ORF">DPM12_20795</name>
</gene>
<dbReference type="GO" id="GO:0042732">
    <property type="term" value="P:D-xylose metabolic process"/>
    <property type="evidence" value="ECO:0007669"/>
    <property type="project" value="InterPro"/>
</dbReference>
<dbReference type="PANTHER" id="PTHR43078:SF6">
    <property type="entry name" value="UDP-GLUCURONIC ACID DECARBOXYLASE 1"/>
    <property type="match status" value="1"/>
</dbReference>
<dbReference type="SUPFAM" id="SSF51735">
    <property type="entry name" value="NAD(P)-binding Rossmann-fold domains"/>
    <property type="match status" value="1"/>
</dbReference>
<accession>A0A329QB41</accession>
<evidence type="ECO:0000313" key="6">
    <source>
        <dbReference type="EMBL" id="RAW09553.1"/>
    </source>
</evidence>
<comment type="cofactor">
    <cofactor evidence="1">
        <name>NAD(+)</name>
        <dbReference type="ChEBI" id="CHEBI:57540"/>
    </cofactor>
</comment>
<organism evidence="6 7">
    <name type="scientific">Phytoactinopolyspora halophila</name>
    <dbReference type="NCBI Taxonomy" id="1981511"/>
    <lineage>
        <taxon>Bacteria</taxon>
        <taxon>Bacillati</taxon>
        <taxon>Actinomycetota</taxon>
        <taxon>Actinomycetes</taxon>
        <taxon>Jiangellales</taxon>
        <taxon>Jiangellaceae</taxon>
        <taxon>Phytoactinopolyspora</taxon>
    </lineage>
</organism>
<protein>
    <submittedName>
        <fullName evidence="6">Epimerase</fullName>
    </submittedName>
</protein>
<proteinExistence type="predicted"/>
<evidence type="ECO:0000256" key="2">
    <source>
        <dbReference type="ARBA" id="ARBA00022793"/>
    </source>
</evidence>
<evidence type="ECO:0000256" key="1">
    <source>
        <dbReference type="ARBA" id="ARBA00001911"/>
    </source>
</evidence>
<dbReference type="OrthoDB" id="3513148at2"/>
<dbReference type="PANTHER" id="PTHR43078">
    <property type="entry name" value="UDP-GLUCURONIC ACID DECARBOXYLASE-RELATED"/>
    <property type="match status" value="1"/>
</dbReference>
<evidence type="ECO:0000313" key="7">
    <source>
        <dbReference type="Proteomes" id="UP000250462"/>
    </source>
</evidence>
<dbReference type="Gene3D" id="3.40.50.720">
    <property type="entry name" value="NAD(P)-binding Rossmann-like Domain"/>
    <property type="match status" value="1"/>
</dbReference>
<dbReference type="RefSeq" id="WP_112260277.1">
    <property type="nucleotide sequence ID" value="NZ_QMIG01000040.1"/>
</dbReference>
<keyword evidence="3" id="KW-0520">NAD</keyword>
<dbReference type="InterPro" id="IPR001509">
    <property type="entry name" value="Epimerase_deHydtase"/>
</dbReference>
<dbReference type="Proteomes" id="UP000250462">
    <property type="component" value="Unassembled WGS sequence"/>
</dbReference>
<comment type="caution">
    <text evidence="6">The sequence shown here is derived from an EMBL/GenBank/DDBJ whole genome shotgun (WGS) entry which is preliminary data.</text>
</comment>
<keyword evidence="7" id="KW-1185">Reference proteome</keyword>
<evidence type="ECO:0000256" key="4">
    <source>
        <dbReference type="ARBA" id="ARBA00023239"/>
    </source>
</evidence>
<dbReference type="GO" id="GO:0005737">
    <property type="term" value="C:cytoplasm"/>
    <property type="evidence" value="ECO:0007669"/>
    <property type="project" value="TreeGrafter"/>
</dbReference>
<feature type="domain" description="NAD-dependent epimerase/dehydratase" evidence="5">
    <location>
        <begin position="7"/>
        <end position="242"/>
    </location>
</feature>
<reference evidence="6 7" key="1">
    <citation type="submission" date="2018-06" db="EMBL/GenBank/DDBJ databases">
        <title>Phytoactinopolyspora halophila sp. nov., a novel halophilic actinomycete isolated from a saline soil in China.</title>
        <authorList>
            <person name="Tang S.-K."/>
        </authorList>
    </citation>
    <scope>NUCLEOTIDE SEQUENCE [LARGE SCALE GENOMIC DNA]</scope>
    <source>
        <strain evidence="6 7">YIM 96934</strain>
    </source>
</reference>
<evidence type="ECO:0000259" key="5">
    <source>
        <dbReference type="Pfam" id="PF01370"/>
    </source>
</evidence>
<dbReference type="InterPro" id="IPR044516">
    <property type="entry name" value="UXS-like"/>
</dbReference>
<evidence type="ECO:0000256" key="3">
    <source>
        <dbReference type="ARBA" id="ARBA00023027"/>
    </source>
</evidence>
<dbReference type="Pfam" id="PF01370">
    <property type="entry name" value="Epimerase"/>
    <property type="match status" value="1"/>
</dbReference>
<keyword evidence="4" id="KW-0456">Lyase</keyword>
<name>A0A329QB41_9ACTN</name>
<dbReference type="InterPro" id="IPR036291">
    <property type="entry name" value="NAD(P)-bd_dom_sf"/>
</dbReference>
<dbReference type="GO" id="GO:0070403">
    <property type="term" value="F:NAD+ binding"/>
    <property type="evidence" value="ECO:0007669"/>
    <property type="project" value="InterPro"/>
</dbReference>